<dbReference type="SMART" id="SM00382">
    <property type="entry name" value="AAA"/>
    <property type="match status" value="1"/>
</dbReference>
<dbReference type="InterPro" id="IPR003593">
    <property type="entry name" value="AAA+_ATPase"/>
</dbReference>
<dbReference type="CDD" id="cd00009">
    <property type="entry name" value="AAA"/>
    <property type="match status" value="1"/>
</dbReference>
<evidence type="ECO:0000313" key="3">
    <source>
        <dbReference type="EMBL" id="EIP87734.1"/>
    </source>
</evidence>
<dbReference type="Pfam" id="PF07728">
    <property type="entry name" value="AAA_5"/>
    <property type="match status" value="1"/>
</dbReference>
<keyword evidence="4" id="KW-1185">Reference proteome</keyword>
<protein>
    <submittedName>
        <fullName evidence="3">Magnesium chelatase, subunit ChII</fullName>
        <ecNumber evidence="3">6.6.1.1</ecNumber>
    </submittedName>
</protein>
<dbReference type="SUPFAM" id="SSF52540">
    <property type="entry name" value="P-loop containing nucleoside triphosphate hydrolases"/>
    <property type="match status" value="1"/>
</dbReference>
<dbReference type="InterPro" id="IPR011704">
    <property type="entry name" value="ATPase_dyneun-rel_AAA"/>
</dbReference>
<evidence type="ECO:0000313" key="4">
    <source>
        <dbReference type="Proteomes" id="UP000004682"/>
    </source>
</evidence>
<dbReference type="PANTHER" id="PTHR35023:SF1">
    <property type="entry name" value="MG-PROTOPORPHYRIN IX CHELATASE"/>
    <property type="match status" value="1"/>
</dbReference>
<dbReference type="EC" id="6.6.1.1" evidence="3"/>
<feature type="compositionally biased region" description="Basic and acidic residues" evidence="1">
    <location>
        <begin position="404"/>
        <end position="426"/>
    </location>
</feature>
<reference evidence="4" key="1">
    <citation type="journal article" date="2012" name="J. Bacteriol.">
        <title>Revised Genome Sequence of Burkholderia thailandensis MSMB43 with Improved Annotation.</title>
        <authorList>
            <person name="Zhuo Y."/>
            <person name="Liu L."/>
            <person name="Wang Q."/>
            <person name="Liu X."/>
            <person name="Ren B."/>
            <person name="Liu M."/>
            <person name="Ni P."/>
            <person name="Cheng Y.Q."/>
            <person name="Zhang L."/>
        </authorList>
    </citation>
    <scope>NUCLEOTIDE SEQUENCE [LARGE SCALE GENOMIC DNA]</scope>
    <source>
        <strain evidence="4">MSMB43</strain>
    </source>
</reference>
<evidence type="ECO:0000256" key="1">
    <source>
        <dbReference type="SAM" id="MobiDB-lite"/>
    </source>
</evidence>
<dbReference type="PANTHER" id="PTHR35023">
    <property type="entry name" value="CHELATASE-RELATED"/>
    <property type="match status" value="1"/>
</dbReference>
<organism evidence="3 4">
    <name type="scientific">Burkholderia humptydooensis MSMB43</name>
    <dbReference type="NCBI Taxonomy" id="441157"/>
    <lineage>
        <taxon>Bacteria</taxon>
        <taxon>Pseudomonadati</taxon>
        <taxon>Pseudomonadota</taxon>
        <taxon>Betaproteobacteria</taxon>
        <taxon>Burkholderiales</taxon>
        <taxon>Burkholderiaceae</taxon>
        <taxon>Burkholderia</taxon>
        <taxon>pseudomallei group</taxon>
    </lineage>
</organism>
<dbReference type="Pfam" id="PF17863">
    <property type="entry name" value="AAA_lid_2"/>
    <property type="match status" value="1"/>
</dbReference>
<dbReference type="Gene3D" id="3.40.50.300">
    <property type="entry name" value="P-loop containing nucleotide triphosphate hydrolases"/>
    <property type="match status" value="1"/>
</dbReference>
<dbReference type="Proteomes" id="UP000004682">
    <property type="component" value="Unassembled WGS sequence"/>
</dbReference>
<feature type="compositionally biased region" description="Basic and acidic residues" evidence="1">
    <location>
        <begin position="354"/>
        <end position="389"/>
    </location>
</feature>
<feature type="compositionally biased region" description="Low complexity" evidence="1">
    <location>
        <begin position="390"/>
        <end position="403"/>
    </location>
</feature>
<feature type="region of interest" description="Disordered" evidence="1">
    <location>
        <begin position="350"/>
        <end position="441"/>
    </location>
</feature>
<dbReference type="GO" id="GO:0016851">
    <property type="term" value="F:magnesium chelatase activity"/>
    <property type="evidence" value="ECO:0007669"/>
    <property type="project" value="UniProtKB-EC"/>
</dbReference>
<dbReference type="Gene3D" id="1.10.8.80">
    <property type="entry name" value="Magnesium chelatase subunit I, C-Terminal domain"/>
    <property type="match status" value="1"/>
</dbReference>
<dbReference type="InterPro" id="IPR052989">
    <property type="entry name" value="Mg-chelatase_DI-like"/>
</dbReference>
<feature type="domain" description="AAA+ ATPase" evidence="2">
    <location>
        <begin position="101"/>
        <end position="242"/>
    </location>
</feature>
<keyword evidence="3" id="KW-0436">Ligase</keyword>
<name>A0ABN0G6A7_9BURK</name>
<gene>
    <name evidence="3" type="ORF">A33K_15755</name>
</gene>
<evidence type="ECO:0000259" key="2">
    <source>
        <dbReference type="SMART" id="SM00382"/>
    </source>
</evidence>
<dbReference type="InterPro" id="IPR027417">
    <property type="entry name" value="P-loop_NTPase"/>
</dbReference>
<proteinExistence type="predicted"/>
<sequence length="455" mass="46756">MSGGAIDSGSVARGANGMNDVASAARVAKRAVEPTVAPGISDASGATVTITGTQVNQTNEAGAAAAAASDDRALPAVYPFSALIGQAALQQALLLVAVDPGLGGVLVSGPRGTAKSTAARALAELLPEGRFVTLPLSATDEQVTGSLDLASALADNAVRFSPGLIARAHLGVLYVDEINLLPDALVDALLDAAASGVNTVERDGVSHSHAARFALVGTMNPEEGELRPQLLDRFGLMVELANCYDAATRQRIVKARLAFDLDPHGFRAQYRDAQAALAAKIRAARAALPALAFDDAAHARVAELCIDAAVDGLRGDLVMLRAARALAALDGAASVDVAHVGRVAADVLRHRRTRPESRSESWPESKPEAATDAAERETATDPAHRDAPPRDAGGARLADAAGSARDRGAAPSDADRQAAGERRAAADDSDWGYLPPEPVGIASVKGVIPLPLKKR</sequence>
<dbReference type="InterPro" id="IPR041628">
    <property type="entry name" value="ChlI/MoxR_AAA_lid"/>
</dbReference>
<dbReference type="EMBL" id="JH692063">
    <property type="protein sequence ID" value="EIP87734.1"/>
    <property type="molecule type" value="Genomic_DNA"/>
</dbReference>
<accession>A0ABN0G6A7</accession>